<protein>
    <submittedName>
        <fullName evidence="2">Uncharacterized protein</fullName>
    </submittedName>
</protein>
<dbReference type="Proteomes" id="UP000473826">
    <property type="component" value="Unassembled WGS sequence"/>
</dbReference>
<feature type="signal peptide" evidence="1">
    <location>
        <begin position="1"/>
        <end position="18"/>
    </location>
</feature>
<keyword evidence="3" id="KW-1185">Reference proteome</keyword>
<sequence>MLTVLTAALAVVAGTAAAACIPNTTSTAGLQAALDAGGAGFVLSLCPGETYSLAQALSFASPNQEISTAGYPPDDSRAILRVVGNDTAAVLGVRAGLDGAALRYVQVDGNRGALPPVTGDAAIKMGGDNSDQVVEHVRVYDPRSWSCLHIAEGSLRCSNATVQYNAIGPCGAPAYGAWADGISLACRASAVRYNTVRDATDGGVVVFGAPGSVVANNTIVAATRTMLGGINLVDVVPWAPGNYTHTAVLDNVVAGGFAPDGERTAALVKIGVAVGPRVWFGDKYARNTSTGGVVARNVLRGAFTFGIVRMPLARRAADAAPGRGHRRQLCDR</sequence>
<gene>
    <name evidence="2" type="ORF">VHUM_00735</name>
</gene>
<accession>A0A7D8Z1Y1</accession>
<dbReference type="OrthoDB" id="2587928at2759"/>
<dbReference type="AlphaFoldDB" id="A0A7D8Z1Y1"/>
<organism evidence="2 3">
    <name type="scientific">Vanrija humicola</name>
    <name type="common">Yeast</name>
    <name type="synonym">Cryptococcus humicola</name>
    <dbReference type="NCBI Taxonomy" id="5417"/>
    <lineage>
        <taxon>Eukaryota</taxon>
        <taxon>Fungi</taxon>
        <taxon>Dikarya</taxon>
        <taxon>Basidiomycota</taxon>
        <taxon>Agaricomycotina</taxon>
        <taxon>Tremellomycetes</taxon>
        <taxon>Trichosporonales</taxon>
        <taxon>Trichosporonaceae</taxon>
        <taxon>Vanrija</taxon>
    </lineage>
</organism>
<dbReference type="Gene3D" id="2.160.20.10">
    <property type="entry name" value="Single-stranded right-handed beta-helix, Pectin lyase-like"/>
    <property type="match status" value="1"/>
</dbReference>
<dbReference type="InterPro" id="IPR012334">
    <property type="entry name" value="Pectin_lyas_fold"/>
</dbReference>
<evidence type="ECO:0000313" key="2">
    <source>
        <dbReference type="EMBL" id="TXT13368.1"/>
    </source>
</evidence>
<evidence type="ECO:0000256" key="1">
    <source>
        <dbReference type="SAM" id="SignalP"/>
    </source>
</evidence>
<reference evidence="2 3" key="1">
    <citation type="journal article" date="2019" name="PLoS Genet.">
        <title>Convergent evolution of linked mating-type loci in basidiomycete fungi.</title>
        <authorList>
            <person name="Sun S."/>
            <person name="Coelho M.A."/>
            <person name="Heitman J."/>
            <person name="Nowrousian M."/>
        </authorList>
    </citation>
    <scope>NUCLEOTIDE SEQUENCE [LARGE SCALE GENOMIC DNA]</scope>
    <source>
        <strain evidence="2 3">CBS 4282</strain>
    </source>
</reference>
<dbReference type="SUPFAM" id="SSF51126">
    <property type="entry name" value="Pectin lyase-like"/>
    <property type="match status" value="1"/>
</dbReference>
<keyword evidence="1" id="KW-0732">Signal</keyword>
<feature type="chain" id="PRO_5028839559" evidence="1">
    <location>
        <begin position="19"/>
        <end position="332"/>
    </location>
</feature>
<comment type="caution">
    <text evidence="2">The sequence shown here is derived from an EMBL/GenBank/DDBJ whole genome shotgun (WGS) entry which is preliminary data.</text>
</comment>
<evidence type="ECO:0000313" key="3">
    <source>
        <dbReference type="Proteomes" id="UP000473826"/>
    </source>
</evidence>
<dbReference type="EMBL" id="QKWK01000002">
    <property type="protein sequence ID" value="TXT13368.1"/>
    <property type="molecule type" value="Genomic_DNA"/>
</dbReference>
<name>A0A7D8Z1Y1_VANHU</name>
<proteinExistence type="predicted"/>
<dbReference type="InterPro" id="IPR011050">
    <property type="entry name" value="Pectin_lyase_fold/virulence"/>
</dbReference>